<comment type="caution">
    <text evidence="1">The sequence shown here is derived from an EMBL/GenBank/DDBJ whole genome shotgun (WGS) entry which is preliminary data.</text>
</comment>
<organism evidence="1 2">
    <name type="scientific">Pseudoalteromonas luteoviolacea NCIMB 1942</name>
    <dbReference type="NCBI Taxonomy" id="1365253"/>
    <lineage>
        <taxon>Bacteria</taxon>
        <taxon>Pseudomonadati</taxon>
        <taxon>Pseudomonadota</taxon>
        <taxon>Gammaproteobacteria</taxon>
        <taxon>Alteromonadales</taxon>
        <taxon>Pseudoalteromonadaceae</taxon>
        <taxon>Pseudoalteromonas</taxon>
    </lineage>
</organism>
<proteinExistence type="predicted"/>
<reference evidence="1 2" key="1">
    <citation type="submission" date="2013-07" db="EMBL/GenBank/DDBJ databases">
        <title>Comparative Genomic and Metabolomic Analysis of Twelve Strains of Pseudoalteromonas luteoviolacea.</title>
        <authorList>
            <person name="Vynne N.G."/>
            <person name="Mansson M."/>
            <person name="Gram L."/>
        </authorList>
    </citation>
    <scope>NUCLEOTIDE SEQUENCE [LARGE SCALE GENOMIC DNA]</scope>
    <source>
        <strain evidence="1 2">NCIMB 1942</strain>
    </source>
</reference>
<sequence length="53" mass="5953">MKPEVTDALVSHIIAPVVVTLYLPCNESSKCSARLIDSLMFLDNKKNTFEQKN</sequence>
<gene>
    <name evidence="1" type="ORF">N482_22310</name>
</gene>
<evidence type="ECO:0000313" key="1">
    <source>
        <dbReference type="EMBL" id="KZN58384.1"/>
    </source>
</evidence>
<dbReference type="AlphaFoldDB" id="A0A167HQ82"/>
<dbReference type="EMBL" id="AUXT01000010">
    <property type="protein sequence ID" value="KZN58384.1"/>
    <property type="molecule type" value="Genomic_DNA"/>
</dbReference>
<evidence type="ECO:0000313" key="2">
    <source>
        <dbReference type="Proteomes" id="UP000076587"/>
    </source>
</evidence>
<dbReference type="Proteomes" id="UP000076587">
    <property type="component" value="Unassembled WGS sequence"/>
</dbReference>
<accession>A0A167HQ82</accession>
<dbReference type="PATRIC" id="fig|1365253.3.peg.291"/>
<protein>
    <submittedName>
        <fullName evidence="1">Uncharacterized protein</fullName>
    </submittedName>
</protein>
<name>A0A167HQ82_9GAMM</name>